<protein>
    <submittedName>
        <fullName evidence="1">Uncharacterized protein</fullName>
    </submittedName>
</protein>
<sequence>MRKSQGKSFKTLFSQNFSTSFPLQSTKPKGSSLFASTLSNRTPLNPIRASISKKSTRIRRLLKKISIFASVYFFLHTQITKSKELEARSTKK</sequence>
<evidence type="ECO:0000313" key="2">
    <source>
        <dbReference type="Proteomes" id="UP000323506"/>
    </source>
</evidence>
<evidence type="ECO:0000313" key="1">
    <source>
        <dbReference type="EMBL" id="TYH28709.1"/>
    </source>
</evidence>
<accession>A0A5D2HGF2</accession>
<name>A0A5D2HGF2_GOSDA</name>
<dbReference type="AlphaFoldDB" id="A0A5D2HGF2"/>
<proteinExistence type="predicted"/>
<gene>
    <name evidence="1" type="ORF">ES288_A02G165400v1</name>
</gene>
<reference evidence="1 2" key="1">
    <citation type="submission" date="2019-06" db="EMBL/GenBank/DDBJ databases">
        <title>WGS assembly of Gossypium darwinii.</title>
        <authorList>
            <person name="Chen Z.J."/>
            <person name="Sreedasyam A."/>
            <person name="Ando A."/>
            <person name="Song Q."/>
            <person name="De L."/>
            <person name="Hulse-Kemp A."/>
            <person name="Ding M."/>
            <person name="Ye W."/>
            <person name="Kirkbride R."/>
            <person name="Jenkins J."/>
            <person name="Plott C."/>
            <person name="Lovell J."/>
            <person name="Lin Y.-M."/>
            <person name="Vaughn R."/>
            <person name="Liu B."/>
            <person name="Li W."/>
            <person name="Simpson S."/>
            <person name="Scheffler B."/>
            <person name="Saski C."/>
            <person name="Grover C."/>
            <person name="Hu G."/>
            <person name="Conover J."/>
            <person name="Carlson J."/>
            <person name="Shu S."/>
            <person name="Boston L."/>
            <person name="Williams M."/>
            <person name="Peterson D."/>
            <person name="Mcgee K."/>
            <person name="Jones D."/>
            <person name="Wendel J."/>
            <person name="Stelly D."/>
            <person name="Grimwood J."/>
            <person name="Schmutz J."/>
        </authorList>
    </citation>
    <scope>NUCLEOTIDE SEQUENCE [LARGE SCALE GENOMIC DNA]</scope>
    <source>
        <strain evidence="1">1808015.09</strain>
    </source>
</reference>
<organism evidence="1 2">
    <name type="scientific">Gossypium darwinii</name>
    <name type="common">Darwin's cotton</name>
    <name type="synonym">Gossypium barbadense var. darwinii</name>
    <dbReference type="NCBI Taxonomy" id="34276"/>
    <lineage>
        <taxon>Eukaryota</taxon>
        <taxon>Viridiplantae</taxon>
        <taxon>Streptophyta</taxon>
        <taxon>Embryophyta</taxon>
        <taxon>Tracheophyta</taxon>
        <taxon>Spermatophyta</taxon>
        <taxon>Magnoliopsida</taxon>
        <taxon>eudicotyledons</taxon>
        <taxon>Gunneridae</taxon>
        <taxon>Pentapetalae</taxon>
        <taxon>rosids</taxon>
        <taxon>malvids</taxon>
        <taxon>Malvales</taxon>
        <taxon>Malvaceae</taxon>
        <taxon>Malvoideae</taxon>
        <taxon>Gossypium</taxon>
    </lineage>
</organism>
<dbReference type="EMBL" id="CM017689">
    <property type="protein sequence ID" value="TYH28709.1"/>
    <property type="molecule type" value="Genomic_DNA"/>
</dbReference>
<keyword evidence="2" id="KW-1185">Reference proteome</keyword>
<dbReference type="Proteomes" id="UP000323506">
    <property type="component" value="Chromosome A02"/>
</dbReference>